<dbReference type="InterPro" id="IPR036864">
    <property type="entry name" value="Zn2-C6_fun-type_DNA-bd_sf"/>
</dbReference>
<dbReference type="EMBL" id="PDNB01000323">
    <property type="protein sequence ID" value="PGG95638.1"/>
    <property type="molecule type" value="Genomic_DNA"/>
</dbReference>
<dbReference type="InterPro" id="IPR050987">
    <property type="entry name" value="AtrR-like"/>
</dbReference>
<keyword evidence="8" id="KW-0175">Coiled coil</keyword>
<evidence type="ECO:0000313" key="11">
    <source>
        <dbReference type="EMBL" id="PGG95638.1"/>
    </source>
</evidence>
<dbReference type="GO" id="GO:0000981">
    <property type="term" value="F:DNA-binding transcription factor activity, RNA polymerase II-specific"/>
    <property type="evidence" value="ECO:0007669"/>
    <property type="project" value="InterPro"/>
</dbReference>
<protein>
    <recommendedName>
        <fullName evidence="10">Zn(2)-C6 fungal-type domain-containing protein</fullName>
    </recommendedName>
</protein>
<accession>A0A2B7WGB0</accession>
<evidence type="ECO:0000256" key="2">
    <source>
        <dbReference type="ARBA" id="ARBA00022723"/>
    </source>
</evidence>
<feature type="compositionally biased region" description="Polar residues" evidence="9">
    <location>
        <begin position="787"/>
        <end position="803"/>
    </location>
</feature>
<feature type="compositionally biased region" description="Low complexity" evidence="9">
    <location>
        <begin position="625"/>
        <end position="642"/>
    </location>
</feature>
<reference evidence="11 12" key="1">
    <citation type="submission" date="2017-10" db="EMBL/GenBank/DDBJ databases">
        <title>Comparative genomics in systemic dimorphic fungi from Ajellomycetaceae.</title>
        <authorList>
            <person name="Munoz J.F."/>
            <person name="Mcewen J.G."/>
            <person name="Clay O.K."/>
            <person name="Cuomo C.A."/>
        </authorList>
    </citation>
    <scope>NUCLEOTIDE SEQUENCE [LARGE SCALE GENOMIC DNA]</scope>
    <source>
        <strain evidence="11 12">UAMH5409</strain>
    </source>
</reference>
<dbReference type="CDD" id="cd15485">
    <property type="entry name" value="ZIP_Cat8"/>
    <property type="match status" value="1"/>
</dbReference>
<dbReference type="AlphaFoldDB" id="A0A2B7WGB0"/>
<proteinExistence type="predicted"/>
<dbReference type="CDD" id="cd12148">
    <property type="entry name" value="fungal_TF_MHR"/>
    <property type="match status" value="1"/>
</dbReference>
<evidence type="ECO:0000313" key="12">
    <source>
        <dbReference type="Proteomes" id="UP000223968"/>
    </source>
</evidence>
<dbReference type="CDD" id="cd00067">
    <property type="entry name" value="GAL4"/>
    <property type="match status" value="1"/>
</dbReference>
<dbReference type="InterPro" id="IPR001138">
    <property type="entry name" value="Zn2Cys6_DnaBD"/>
</dbReference>
<dbReference type="GO" id="GO:0003677">
    <property type="term" value="F:DNA binding"/>
    <property type="evidence" value="ECO:0007669"/>
    <property type="project" value="UniProtKB-KW"/>
</dbReference>
<keyword evidence="4" id="KW-0805">Transcription regulation</keyword>
<dbReference type="PROSITE" id="PS00463">
    <property type="entry name" value="ZN2_CY6_FUNGAL_1"/>
    <property type="match status" value="1"/>
</dbReference>
<feature type="compositionally biased region" description="Low complexity" evidence="9">
    <location>
        <begin position="112"/>
        <end position="130"/>
    </location>
</feature>
<dbReference type="Pfam" id="PF04082">
    <property type="entry name" value="Fungal_trans"/>
    <property type="match status" value="1"/>
</dbReference>
<keyword evidence="2" id="KW-0479">Metal-binding</keyword>
<keyword evidence="6" id="KW-0804">Transcription</keyword>
<name>A0A2B7WGB0_9EURO</name>
<keyword evidence="3" id="KW-0862">Zinc</keyword>
<evidence type="ECO:0000256" key="4">
    <source>
        <dbReference type="ARBA" id="ARBA00023015"/>
    </source>
</evidence>
<evidence type="ECO:0000256" key="7">
    <source>
        <dbReference type="ARBA" id="ARBA00023242"/>
    </source>
</evidence>
<sequence>MPGILPMKVIKVGNSSQSRVAQACDRCRSKKIRCDGIRPCCSQCAHVGFECKTSDKLSRRAFPRGYTESLEDRVRALEGEVRELKGLLDEKDEKIDVLSRIHSFSSPRKTSIQDSNSSSPTSDDSRSSASQKTDDVIRVQHSGSLLRKPTRDAPFTGPSSTRAFIDAFANKLENSGRSASSFSTDALLSPPSLPVWSHRDETPKTPPRLVSDQLINIFFQEWAPLYPVVHRPTMLKVYGQYTNNPGAFEDDKYHLAQLNLVFGIAAISSTSRIPQDPTLFEQNWVPKLDALAHDISLSALQCYVLAQIYYTIKADYKSVLRYRGLAVGICHQLGLHQSQKRFSFNPLTSETRKKVFWCQYVLDRFAAALTGLPVLLIESDICVEYPADIDDENVTETGFVPTLPGESTRISGALALFSATRILNKVLAQLYPSPAGYEVSLSTIHSLAEELDEWHKALPQHLRLEFTQDKPSTNVTGSRSPLLSIAYYFIRTLIRRPAVCFAQQNAASPSLLALVDSGKHIIQILQLLEERRMSLSLGINKRELIFMSSLGLLWQNVDLARDCKLVKEGQKLLSSAMSLLECESAEAAAEFGTILGLVSPTEEAKAPKSDNQQHPNKQQQAPGMPSLSPKSKSPKKAQSLKSRLSFSKGSTQTNDNDTRKNTISNSISHSSPELCQRSIRSSSSASVSSSANPEMTAVTPRSSTDIPPDYLNLDYLPLGDDKVEMKTTPSNNAGPAFTLSDWEHVLGDMDSGHANIFNGIYGGGECGDVGAAAFAHLSPTYGQYPQNSAPSMSVPQHTAQDLQGWSPEGWASSASSDIHNQSSQSVISYSEGSIGNVDDLQHPAANKHCDALAQQHPSHDGLDGILIPHNIEQLNHSPDFGGIIDTWSVRQQA</sequence>
<feature type="region of interest" description="Disordered" evidence="9">
    <location>
        <begin position="787"/>
        <end position="817"/>
    </location>
</feature>
<dbReference type="GO" id="GO:0008270">
    <property type="term" value="F:zinc ion binding"/>
    <property type="evidence" value="ECO:0007669"/>
    <property type="project" value="InterPro"/>
</dbReference>
<keyword evidence="12" id="KW-1185">Reference proteome</keyword>
<evidence type="ECO:0000256" key="6">
    <source>
        <dbReference type="ARBA" id="ARBA00023163"/>
    </source>
</evidence>
<dbReference type="STRING" id="1447875.A0A2B7WGB0"/>
<dbReference type="PROSITE" id="PS50048">
    <property type="entry name" value="ZN2_CY6_FUNGAL_2"/>
    <property type="match status" value="1"/>
</dbReference>
<evidence type="ECO:0000256" key="1">
    <source>
        <dbReference type="ARBA" id="ARBA00004123"/>
    </source>
</evidence>
<dbReference type="Pfam" id="PF00172">
    <property type="entry name" value="Zn_clus"/>
    <property type="match status" value="1"/>
</dbReference>
<feature type="compositionally biased region" description="Polar residues" evidence="9">
    <location>
        <begin position="644"/>
        <end position="673"/>
    </location>
</feature>
<organism evidence="11 12">
    <name type="scientific">Helicocarpus griseus UAMH5409</name>
    <dbReference type="NCBI Taxonomy" id="1447875"/>
    <lineage>
        <taxon>Eukaryota</taxon>
        <taxon>Fungi</taxon>
        <taxon>Dikarya</taxon>
        <taxon>Ascomycota</taxon>
        <taxon>Pezizomycotina</taxon>
        <taxon>Eurotiomycetes</taxon>
        <taxon>Eurotiomycetidae</taxon>
        <taxon>Onygenales</taxon>
        <taxon>Ajellomycetaceae</taxon>
        <taxon>Helicocarpus</taxon>
    </lineage>
</organism>
<dbReference type="InterPro" id="IPR007219">
    <property type="entry name" value="XnlR_reg_dom"/>
</dbReference>
<feature type="region of interest" description="Disordered" evidence="9">
    <location>
        <begin position="602"/>
        <end position="705"/>
    </location>
</feature>
<evidence type="ECO:0000256" key="8">
    <source>
        <dbReference type="SAM" id="Coils"/>
    </source>
</evidence>
<dbReference type="Proteomes" id="UP000223968">
    <property type="component" value="Unassembled WGS sequence"/>
</dbReference>
<evidence type="ECO:0000259" key="10">
    <source>
        <dbReference type="PROSITE" id="PS50048"/>
    </source>
</evidence>
<dbReference type="SUPFAM" id="SSF57701">
    <property type="entry name" value="Zn2/Cys6 DNA-binding domain"/>
    <property type="match status" value="1"/>
</dbReference>
<dbReference type="PANTHER" id="PTHR46910">
    <property type="entry name" value="TRANSCRIPTION FACTOR PDR1"/>
    <property type="match status" value="1"/>
</dbReference>
<comment type="subcellular location">
    <subcellularLocation>
        <location evidence="1">Nucleus</location>
    </subcellularLocation>
</comment>
<dbReference type="PANTHER" id="PTHR46910:SF12">
    <property type="entry name" value="REGULATORY PROTEIN CAT8"/>
    <property type="match status" value="1"/>
</dbReference>
<dbReference type="Gene3D" id="4.10.240.10">
    <property type="entry name" value="Zn(2)-C6 fungal-type DNA-binding domain"/>
    <property type="match status" value="1"/>
</dbReference>
<feature type="coiled-coil region" evidence="8">
    <location>
        <begin position="67"/>
        <end position="94"/>
    </location>
</feature>
<keyword evidence="7" id="KW-0539">Nucleus</keyword>
<comment type="caution">
    <text evidence="11">The sequence shown here is derived from an EMBL/GenBank/DDBJ whole genome shotgun (WGS) entry which is preliminary data.</text>
</comment>
<dbReference type="SMART" id="SM00906">
    <property type="entry name" value="Fungal_trans"/>
    <property type="match status" value="1"/>
</dbReference>
<dbReference type="FunFam" id="4.10.240.10:FF:000007">
    <property type="entry name" value="C6 transcription factor FacB"/>
    <property type="match status" value="1"/>
</dbReference>
<feature type="domain" description="Zn(2)-C6 fungal-type" evidence="10">
    <location>
        <begin position="23"/>
        <end position="53"/>
    </location>
</feature>
<gene>
    <name evidence="11" type="ORF">AJ79_09943</name>
</gene>
<feature type="compositionally biased region" description="Polar residues" evidence="9">
    <location>
        <begin position="609"/>
        <end position="621"/>
    </location>
</feature>
<keyword evidence="5" id="KW-0238">DNA-binding</keyword>
<feature type="compositionally biased region" description="Low complexity" evidence="9">
    <location>
        <begin position="677"/>
        <end position="691"/>
    </location>
</feature>
<dbReference type="SMART" id="SM00066">
    <property type="entry name" value="GAL4"/>
    <property type="match status" value="1"/>
</dbReference>
<dbReference type="GO" id="GO:0006351">
    <property type="term" value="P:DNA-templated transcription"/>
    <property type="evidence" value="ECO:0007669"/>
    <property type="project" value="InterPro"/>
</dbReference>
<evidence type="ECO:0000256" key="3">
    <source>
        <dbReference type="ARBA" id="ARBA00022833"/>
    </source>
</evidence>
<evidence type="ECO:0000256" key="5">
    <source>
        <dbReference type="ARBA" id="ARBA00023125"/>
    </source>
</evidence>
<evidence type="ECO:0000256" key="9">
    <source>
        <dbReference type="SAM" id="MobiDB-lite"/>
    </source>
</evidence>
<dbReference type="GO" id="GO:0005634">
    <property type="term" value="C:nucleus"/>
    <property type="evidence" value="ECO:0007669"/>
    <property type="project" value="UniProtKB-SubCell"/>
</dbReference>
<dbReference type="OrthoDB" id="10001928at2759"/>
<feature type="region of interest" description="Disordered" evidence="9">
    <location>
        <begin position="106"/>
        <end position="158"/>
    </location>
</feature>